<name>A0A1F6GRF5_9PROT</name>
<evidence type="ECO:0000313" key="1">
    <source>
        <dbReference type="EMBL" id="OGH00649.1"/>
    </source>
</evidence>
<reference evidence="1 2" key="1">
    <citation type="journal article" date="2016" name="Nat. Commun.">
        <title>Thousands of microbial genomes shed light on interconnected biogeochemical processes in an aquifer system.</title>
        <authorList>
            <person name="Anantharaman K."/>
            <person name="Brown C.T."/>
            <person name="Hug L.A."/>
            <person name="Sharon I."/>
            <person name="Castelle C.J."/>
            <person name="Probst A.J."/>
            <person name="Thomas B.C."/>
            <person name="Singh A."/>
            <person name="Wilkins M.J."/>
            <person name="Karaoz U."/>
            <person name="Brodie E.L."/>
            <person name="Williams K.H."/>
            <person name="Hubbard S.S."/>
            <person name="Banfield J.F."/>
        </authorList>
    </citation>
    <scope>NUCLEOTIDE SEQUENCE [LARGE SCALE GENOMIC DNA]</scope>
</reference>
<sequence>MAWVLLFLGPQQAGALNLSALYKGACQRSVGVILTVNEDQLTLLNLEGRFEVVPRFDVIYLAQYPLGELPAQGTEAPVLPPLAVKTLHQGRLDTLVEGWPIDFSEEEFSFLTLNGQEAVIRKEAIWDLLPVEQTGPLQFKTSPVEKLQFAHPYPFAHCEVLGTGKQVYPQLLLGDPLLIRRELDRLQKGGQLVEEYRKDKVFYAVPQVYGNSNSLGLWLSAGSRYGSSRSRVNSFIPSFVSELSEGPFGFQRVLVTGTQPMPYSLHEEPQSQFYYALKADYVHFSLMYDFDRLLLGEQRYSWKREDLDRVDVRFNELQHLMAGFDYRSWALEYMWMPLQYGVNLNDSFFRHRVELNKMALSYMDPHFRGELQVGWSVDGKVDNIVITEADSPEQIAEKQRLRNQIAAAPEFLAQIRFYRFNLDLHENLPFEPQLSWIRRQIDFSRGPEPYGLEPAMRLWSNSDTLALWLRWRLPLDLSLSAFASLEQQSRKWGETALDHADQRILPKGGVKLDLTF</sequence>
<protein>
    <submittedName>
        <fullName evidence="1">Uncharacterized protein</fullName>
    </submittedName>
</protein>
<proteinExistence type="predicted"/>
<dbReference type="AlphaFoldDB" id="A0A1F6GRF5"/>
<dbReference type="EMBL" id="MFNF01000043">
    <property type="protein sequence ID" value="OGH00649.1"/>
    <property type="molecule type" value="Genomic_DNA"/>
</dbReference>
<accession>A0A1F6GRF5</accession>
<evidence type="ECO:0000313" key="2">
    <source>
        <dbReference type="Proteomes" id="UP000177583"/>
    </source>
</evidence>
<dbReference type="Proteomes" id="UP000177583">
    <property type="component" value="Unassembled WGS sequence"/>
</dbReference>
<organism evidence="1 2">
    <name type="scientific">Candidatus Lambdaproteobacteria bacterium RIFOXYD2_FULL_56_26</name>
    <dbReference type="NCBI Taxonomy" id="1817773"/>
    <lineage>
        <taxon>Bacteria</taxon>
        <taxon>Pseudomonadati</taxon>
        <taxon>Pseudomonadota</taxon>
        <taxon>Candidatus Lambdaproteobacteria</taxon>
    </lineage>
</organism>
<gene>
    <name evidence="1" type="ORF">A2557_03165</name>
</gene>
<comment type="caution">
    <text evidence="1">The sequence shown here is derived from an EMBL/GenBank/DDBJ whole genome shotgun (WGS) entry which is preliminary data.</text>
</comment>